<dbReference type="NCBIfam" id="NF006606">
    <property type="entry name" value="PRK09165.1"/>
    <property type="match status" value="1"/>
</dbReference>
<proteinExistence type="inferred from homology"/>
<dbReference type="EC" id="5.6.2.3" evidence="13 14"/>
<dbReference type="GO" id="GO:1990077">
    <property type="term" value="C:primosome complex"/>
    <property type="evidence" value="ECO:0007669"/>
    <property type="project" value="UniProtKB-UniRule"/>
</dbReference>
<keyword evidence="6 14" id="KW-0378">Hydrolase</keyword>
<keyword evidence="5 14" id="KW-0547">Nucleotide-binding</keyword>
<dbReference type="PANTHER" id="PTHR30153">
    <property type="entry name" value="REPLICATIVE DNA HELICASE DNAB"/>
    <property type="match status" value="1"/>
</dbReference>
<evidence type="ECO:0000256" key="11">
    <source>
        <dbReference type="ARBA" id="ARBA00044932"/>
    </source>
</evidence>
<keyword evidence="3 14" id="KW-0639">Primosome</keyword>
<dbReference type="SUPFAM" id="SSF52540">
    <property type="entry name" value="P-loop containing nucleoside triphosphate hydrolases"/>
    <property type="match status" value="1"/>
</dbReference>
<dbReference type="KEGG" id="htq:FRZ44_15700"/>
<evidence type="ECO:0000256" key="4">
    <source>
        <dbReference type="ARBA" id="ARBA00022705"/>
    </source>
</evidence>
<keyword evidence="8 14" id="KW-0067">ATP-binding</keyword>
<comment type="subunit">
    <text evidence="2">Homohexamer.</text>
</comment>
<dbReference type="PROSITE" id="PS51199">
    <property type="entry name" value="SF4_HELICASE"/>
    <property type="match status" value="1"/>
</dbReference>
<dbReference type="GO" id="GO:0005829">
    <property type="term" value="C:cytosol"/>
    <property type="evidence" value="ECO:0007669"/>
    <property type="project" value="TreeGrafter"/>
</dbReference>
<dbReference type="GO" id="GO:0042802">
    <property type="term" value="F:identical protein binding"/>
    <property type="evidence" value="ECO:0007669"/>
    <property type="project" value="UniProtKB-ARBA"/>
</dbReference>
<keyword evidence="10" id="KW-0413">Isomerase</keyword>
<keyword evidence="7 14" id="KW-0347">Helicase</keyword>
<evidence type="ECO:0000256" key="6">
    <source>
        <dbReference type="ARBA" id="ARBA00022801"/>
    </source>
</evidence>
<dbReference type="GO" id="GO:0003677">
    <property type="term" value="F:DNA binding"/>
    <property type="evidence" value="ECO:0007669"/>
    <property type="project" value="UniProtKB-UniRule"/>
</dbReference>
<dbReference type="OrthoDB" id="9773982at2"/>
<dbReference type="InterPro" id="IPR016136">
    <property type="entry name" value="DNA_helicase_N/primase_C"/>
</dbReference>
<keyword evidence="9 14" id="KW-0238">DNA-binding</keyword>
<evidence type="ECO:0000256" key="2">
    <source>
        <dbReference type="ARBA" id="ARBA00011643"/>
    </source>
</evidence>
<keyword evidence="4 14" id="KW-0235">DNA replication</keyword>
<dbReference type="Pfam" id="PF00772">
    <property type="entry name" value="DnaB"/>
    <property type="match status" value="1"/>
</dbReference>
<dbReference type="EMBL" id="CP042906">
    <property type="protein sequence ID" value="QEX16277.1"/>
    <property type="molecule type" value="Genomic_DNA"/>
</dbReference>
<dbReference type="InterPro" id="IPR027417">
    <property type="entry name" value="P-loop_NTPase"/>
</dbReference>
<dbReference type="CDD" id="cd00984">
    <property type="entry name" value="DnaB_C"/>
    <property type="match status" value="1"/>
</dbReference>
<evidence type="ECO:0000256" key="3">
    <source>
        <dbReference type="ARBA" id="ARBA00022515"/>
    </source>
</evidence>
<dbReference type="Gene3D" id="3.40.50.300">
    <property type="entry name" value="P-loop containing nucleotide triphosphate hydrolases"/>
    <property type="match status" value="1"/>
</dbReference>
<protein>
    <recommendedName>
        <fullName evidence="13 14">Replicative DNA helicase</fullName>
        <ecNumber evidence="13 14">5.6.2.3</ecNumber>
    </recommendedName>
</protein>
<evidence type="ECO:0000313" key="16">
    <source>
        <dbReference type="EMBL" id="QEX16277.1"/>
    </source>
</evidence>
<keyword evidence="17" id="KW-1185">Reference proteome</keyword>
<comment type="catalytic activity">
    <reaction evidence="12 14">
        <text>ATP + H2O = ADP + phosphate + H(+)</text>
        <dbReference type="Rhea" id="RHEA:13065"/>
        <dbReference type="ChEBI" id="CHEBI:15377"/>
        <dbReference type="ChEBI" id="CHEBI:15378"/>
        <dbReference type="ChEBI" id="CHEBI:30616"/>
        <dbReference type="ChEBI" id="CHEBI:43474"/>
        <dbReference type="ChEBI" id="CHEBI:456216"/>
        <dbReference type="EC" id="5.6.2.3"/>
    </reaction>
</comment>
<dbReference type="PANTHER" id="PTHR30153:SF2">
    <property type="entry name" value="REPLICATIVE DNA HELICASE"/>
    <property type="match status" value="1"/>
</dbReference>
<dbReference type="GO" id="GO:0005524">
    <property type="term" value="F:ATP binding"/>
    <property type="evidence" value="ECO:0007669"/>
    <property type="project" value="UniProtKB-UniRule"/>
</dbReference>
<evidence type="ECO:0000256" key="12">
    <source>
        <dbReference type="ARBA" id="ARBA00048954"/>
    </source>
</evidence>
<dbReference type="Gene3D" id="1.10.860.10">
    <property type="entry name" value="DNAb Helicase, Chain A"/>
    <property type="match status" value="1"/>
</dbReference>
<evidence type="ECO:0000256" key="1">
    <source>
        <dbReference type="ARBA" id="ARBA00008428"/>
    </source>
</evidence>
<evidence type="ECO:0000256" key="9">
    <source>
        <dbReference type="ARBA" id="ARBA00023125"/>
    </source>
</evidence>
<evidence type="ECO:0000259" key="15">
    <source>
        <dbReference type="PROSITE" id="PS51199"/>
    </source>
</evidence>
<comment type="similarity">
    <text evidence="1 14">Belongs to the helicase family. DnaB subfamily.</text>
</comment>
<dbReference type="AlphaFoldDB" id="A0A5J6MGP3"/>
<evidence type="ECO:0000256" key="10">
    <source>
        <dbReference type="ARBA" id="ARBA00023235"/>
    </source>
</evidence>
<dbReference type="InterPro" id="IPR007692">
    <property type="entry name" value="DNA_helicase_DnaB"/>
</dbReference>
<dbReference type="FunFam" id="3.40.50.300:FF:000076">
    <property type="entry name" value="Replicative DNA helicase"/>
    <property type="match status" value="1"/>
</dbReference>
<feature type="domain" description="SF4 helicase" evidence="15">
    <location>
        <begin position="199"/>
        <end position="505"/>
    </location>
</feature>
<evidence type="ECO:0000256" key="14">
    <source>
        <dbReference type="RuleBase" id="RU362085"/>
    </source>
</evidence>
<evidence type="ECO:0000256" key="5">
    <source>
        <dbReference type="ARBA" id="ARBA00022741"/>
    </source>
</evidence>
<gene>
    <name evidence="16" type="ORF">FRZ44_15700</name>
</gene>
<dbReference type="InterPro" id="IPR007693">
    <property type="entry name" value="DNA_helicase_DnaB-like_N"/>
</dbReference>
<dbReference type="RefSeq" id="WP_151176654.1">
    <property type="nucleotide sequence ID" value="NZ_CP042906.1"/>
</dbReference>
<dbReference type="Pfam" id="PF03796">
    <property type="entry name" value="DnaB_C"/>
    <property type="match status" value="1"/>
</dbReference>
<dbReference type="GO" id="GO:0043139">
    <property type="term" value="F:5'-3' DNA helicase activity"/>
    <property type="evidence" value="ECO:0007669"/>
    <property type="project" value="UniProtKB-EC"/>
</dbReference>
<dbReference type="Proteomes" id="UP000326202">
    <property type="component" value="Chromosome"/>
</dbReference>
<evidence type="ECO:0000256" key="13">
    <source>
        <dbReference type="NCBIfam" id="TIGR00665"/>
    </source>
</evidence>
<name>A0A5J6MGP3_9PROT</name>
<dbReference type="SUPFAM" id="SSF48024">
    <property type="entry name" value="N-terminal domain of DnaB helicase"/>
    <property type="match status" value="1"/>
</dbReference>
<evidence type="ECO:0000313" key="17">
    <source>
        <dbReference type="Proteomes" id="UP000326202"/>
    </source>
</evidence>
<dbReference type="NCBIfam" id="TIGR00665">
    <property type="entry name" value="DnaB"/>
    <property type="match status" value="1"/>
</dbReference>
<comment type="function">
    <text evidence="11 14">The main replicative DNA helicase, it participates in initiation and elongation during chromosome replication. Travels ahead of the DNA replisome, separating dsDNA into templates for DNA synthesis. A processive ATP-dependent 5'-3' DNA helicase it has DNA-dependent ATPase activity.</text>
</comment>
<organism evidence="16 17">
    <name type="scientific">Hypericibacter terrae</name>
    <dbReference type="NCBI Taxonomy" id="2602015"/>
    <lineage>
        <taxon>Bacteria</taxon>
        <taxon>Pseudomonadati</taxon>
        <taxon>Pseudomonadota</taxon>
        <taxon>Alphaproteobacteria</taxon>
        <taxon>Rhodospirillales</taxon>
        <taxon>Dongiaceae</taxon>
        <taxon>Hypericibacter</taxon>
    </lineage>
</organism>
<reference evidence="16 17" key="1">
    <citation type="submission" date="2019-08" db="EMBL/GenBank/DDBJ databases">
        <title>Hyperibacter terrae gen. nov., sp. nov. and Hyperibacter viscosus sp. nov., two new members in the family Rhodospirillaceae isolated from the rhizosphere of Hypericum perforatum.</title>
        <authorList>
            <person name="Noviana Z."/>
        </authorList>
    </citation>
    <scope>NUCLEOTIDE SEQUENCE [LARGE SCALE GENOMIC DNA]</scope>
    <source>
        <strain evidence="16 17">R5913</strain>
    </source>
</reference>
<accession>A0A5J6MGP3</accession>
<dbReference type="InterPro" id="IPR036185">
    <property type="entry name" value="DNA_heli_DnaB-like_N_sf"/>
</dbReference>
<evidence type="ECO:0000256" key="7">
    <source>
        <dbReference type="ARBA" id="ARBA00022806"/>
    </source>
</evidence>
<dbReference type="InterPro" id="IPR007694">
    <property type="entry name" value="DNA_helicase_DnaB-like_C"/>
</dbReference>
<dbReference type="GO" id="GO:0016887">
    <property type="term" value="F:ATP hydrolysis activity"/>
    <property type="evidence" value="ECO:0007669"/>
    <property type="project" value="RHEA"/>
</dbReference>
<evidence type="ECO:0000256" key="8">
    <source>
        <dbReference type="ARBA" id="ARBA00022840"/>
    </source>
</evidence>
<sequence length="512" mass="57361">MVERTFISSNVATLRGTDLEPASLRIPPHNYEAEQALLGAVLANNHVFDKVNEFLEPEHFADALHGRIYEAIGKLIERGQIANILTLKNLFDQDAALIDAGGSQYLARLANSVVTIINAEDYGRTVHDLYLRRQLIALGEEVVNEAFRIDLDMPAAHQIEHAEQQLYDLAETGQTEGEFKIFSSALKVAIETAEIAYKRDSHITGVTSGLTDLDRRLGGLHPSDLVILAARPSMGKTALATNISFNAARAYREALDATGKPVAVEGAKVAFFSLEMSAEQLATRILAEQTGVSSDRIRRGDLKQEDFPVFVQTARELSELPLFIDDTPALTVGALRTRARRLKRQHGLGLIVVDYLQLMRASAGSKPENRVQEISEITRGLKAIAKELNVPVLALSQLSRAVEQREDKRPQLSDLRESGSIEQDADVVMFIFREQYYHERAEPRQREDETEDKFRERMDRWQERGERIHNVAEVNIAKQRHGPVGTVELFFDGMLTKFGDLVRDDHVPDAHR</sequence>
<dbReference type="GO" id="GO:0006269">
    <property type="term" value="P:DNA replication, synthesis of primer"/>
    <property type="evidence" value="ECO:0007669"/>
    <property type="project" value="UniProtKB-UniRule"/>
</dbReference>